<accession>A0ABU0KV92</accession>
<evidence type="ECO:0000313" key="2">
    <source>
        <dbReference type="Proteomes" id="UP001242811"/>
    </source>
</evidence>
<reference evidence="1 2" key="1">
    <citation type="submission" date="2023-07" db="EMBL/GenBank/DDBJ databases">
        <title>Genomic Encyclopedia of Type Strains, Phase IV (KMG-IV): sequencing the most valuable type-strain genomes for metagenomic binning, comparative biology and taxonomic classification.</title>
        <authorList>
            <person name="Goeker M."/>
        </authorList>
    </citation>
    <scope>NUCLEOTIDE SEQUENCE [LARGE SCALE GENOMIC DNA]</scope>
    <source>
        <strain evidence="1 2">DSM 14914</strain>
    </source>
</reference>
<dbReference type="Proteomes" id="UP001242811">
    <property type="component" value="Unassembled WGS sequence"/>
</dbReference>
<evidence type="ECO:0000313" key="1">
    <source>
        <dbReference type="EMBL" id="MDQ0493356.1"/>
    </source>
</evidence>
<dbReference type="EMBL" id="JAUSWA010000006">
    <property type="protein sequence ID" value="MDQ0493356.1"/>
    <property type="molecule type" value="Genomic_DNA"/>
</dbReference>
<comment type="caution">
    <text evidence="1">The sequence shown here is derived from an EMBL/GenBank/DDBJ whole genome shotgun (WGS) entry which is preliminary data.</text>
</comment>
<sequence length="43" mass="4952">MDMKLARFLNVKLGKYANESTKKEKTIFGAKPVPAELRKKEKN</sequence>
<proteinExistence type="predicted"/>
<keyword evidence="2" id="KW-1185">Reference proteome</keyword>
<name>A0ABU0KV92_9BACL</name>
<protein>
    <submittedName>
        <fullName evidence="1">Uncharacterized protein</fullName>
    </submittedName>
</protein>
<dbReference type="RefSeq" id="WP_280116414.1">
    <property type="nucleotide sequence ID" value="NZ_CP045298.1"/>
</dbReference>
<organism evidence="1 2">
    <name type="scientific">Paenibacillus brasilensis</name>
    <dbReference type="NCBI Taxonomy" id="128574"/>
    <lineage>
        <taxon>Bacteria</taxon>
        <taxon>Bacillati</taxon>
        <taxon>Bacillota</taxon>
        <taxon>Bacilli</taxon>
        <taxon>Bacillales</taxon>
        <taxon>Paenibacillaceae</taxon>
        <taxon>Paenibacillus</taxon>
    </lineage>
</organism>
<gene>
    <name evidence="1" type="ORF">QOZ95_001514</name>
</gene>